<feature type="compositionally biased region" description="Pro residues" evidence="1">
    <location>
        <begin position="261"/>
        <end position="275"/>
    </location>
</feature>
<proteinExistence type="predicted"/>
<keyword evidence="5" id="KW-1185">Reference proteome</keyword>
<feature type="region of interest" description="Disordered" evidence="1">
    <location>
        <begin position="104"/>
        <end position="456"/>
    </location>
</feature>
<name>A0ABC9YU07_9NOCA</name>
<gene>
    <name evidence="3" type="ORF">NS506_00148</name>
    <name evidence="4" type="ORF">NSK11_contig00047-0025</name>
</gene>
<feature type="transmembrane region" description="Helical" evidence="2">
    <location>
        <begin position="587"/>
        <end position="609"/>
    </location>
</feature>
<feature type="compositionally biased region" description="Low complexity" evidence="1">
    <location>
        <begin position="309"/>
        <end position="318"/>
    </location>
</feature>
<evidence type="ECO:0000313" key="5">
    <source>
        <dbReference type="Proteomes" id="UP000037179"/>
    </source>
</evidence>
<feature type="compositionally biased region" description="Low complexity" evidence="1">
    <location>
        <begin position="365"/>
        <end position="380"/>
    </location>
</feature>
<reference evidence="3 6" key="3">
    <citation type="submission" date="2016-10" db="EMBL/GenBank/DDBJ databases">
        <title>Genome sequence of Nocardia seriolae strain EM150506, isolated from Anguila japonica.</title>
        <authorList>
            <person name="Han H.-J."/>
        </authorList>
    </citation>
    <scope>NUCLEOTIDE SEQUENCE [LARGE SCALE GENOMIC DNA]</scope>
    <source>
        <strain evidence="3 6">EM150506</strain>
    </source>
</reference>
<feature type="transmembrane region" description="Helical" evidence="2">
    <location>
        <begin position="561"/>
        <end position="581"/>
    </location>
</feature>
<keyword evidence="3" id="KW-0396">Initiation factor</keyword>
<reference evidence="4 5" key="2">
    <citation type="journal article" date="2016" name="Genome Announc.">
        <title>Draft Genome Sequence of Erythromycin- and Oxytetracycline-Sensitive Nocardia seriolae Strain U-1 (NBRC 110359).</title>
        <authorList>
            <person name="Imajoh M."/>
            <person name="Sukeda M."/>
            <person name="Shimizu M."/>
            <person name="Yamane J."/>
            <person name="Ohnishi K."/>
            <person name="Oshima S."/>
        </authorList>
    </citation>
    <scope>NUCLEOTIDE SEQUENCE [LARGE SCALE GENOMIC DNA]</scope>
    <source>
        <strain evidence="4 5">U-1</strain>
    </source>
</reference>
<dbReference type="EMBL" id="BBYQ01000047">
    <property type="protein sequence ID" value="GAP28992.1"/>
    <property type="molecule type" value="Genomic_DNA"/>
</dbReference>
<dbReference type="Proteomes" id="UP000037179">
    <property type="component" value="Unassembled WGS sequence"/>
</dbReference>
<dbReference type="Proteomes" id="UP000180166">
    <property type="component" value="Chromosome"/>
</dbReference>
<evidence type="ECO:0000256" key="1">
    <source>
        <dbReference type="SAM" id="MobiDB-lite"/>
    </source>
</evidence>
<protein>
    <submittedName>
        <fullName evidence="3">Translation initiation factor IF-2</fullName>
    </submittedName>
</protein>
<evidence type="ECO:0000256" key="2">
    <source>
        <dbReference type="SAM" id="Phobius"/>
    </source>
</evidence>
<keyword evidence="3" id="KW-0648">Protein biosynthesis</keyword>
<organism evidence="4 5">
    <name type="scientific">Nocardia seriolae</name>
    <dbReference type="NCBI Taxonomy" id="37332"/>
    <lineage>
        <taxon>Bacteria</taxon>
        <taxon>Bacillati</taxon>
        <taxon>Actinomycetota</taxon>
        <taxon>Actinomycetes</taxon>
        <taxon>Mycobacteriales</taxon>
        <taxon>Nocardiaceae</taxon>
        <taxon>Nocardia</taxon>
    </lineage>
</organism>
<dbReference type="GO" id="GO:0003743">
    <property type="term" value="F:translation initiation factor activity"/>
    <property type="evidence" value="ECO:0007669"/>
    <property type="project" value="UniProtKB-KW"/>
</dbReference>
<feature type="compositionally biased region" description="Low complexity" evidence="1">
    <location>
        <begin position="77"/>
        <end position="88"/>
    </location>
</feature>
<keyword evidence="2" id="KW-0472">Membrane</keyword>
<evidence type="ECO:0000313" key="4">
    <source>
        <dbReference type="EMBL" id="GAP28992.1"/>
    </source>
</evidence>
<feature type="compositionally biased region" description="Low complexity" evidence="1">
    <location>
        <begin position="494"/>
        <end position="515"/>
    </location>
</feature>
<keyword evidence="2" id="KW-1133">Transmembrane helix</keyword>
<dbReference type="KEGG" id="nsr:NS506_00148"/>
<reference evidence="5" key="1">
    <citation type="submission" date="2015-07" db="EMBL/GenBank/DDBJ databases">
        <title>Nocardia seriolae U-1 whole genome shotgun sequence.</title>
        <authorList>
            <person name="Imajoh M."/>
            <person name="Fukumoto Y."/>
            <person name="Sukeda M."/>
            <person name="Yamane J."/>
            <person name="Yamasaki K."/>
            <person name="Shimizu M."/>
            <person name="Ohnishi K."/>
            <person name="Oshima S."/>
        </authorList>
    </citation>
    <scope>NUCLEOTIDE SEQUENCE [LARGE SCALE GENOMIC DNA]</scope>
    <source>
        <strain evidence="5">U-1</strain>
    </source>
</reference>
<evidence type="ECO:0000313" key="3">
    <source>
        <dbReference type="EMBL" id="APA94235.1"/>
    </source>
</evidence>
<accession>A0ABC9YU07</accession>
<dbReference type="AlphaFoldDB" id="A0ABC9YU07"/>
<evidence type="ECO:0000313" key="6">
    <source>
        <dbReference type="Proteomes" id="UP000180166"/>
    </source>
</evidence>
<feature type="compositionally biased region" description="Polar residues" evidence="1">
    <location>
        <begin position="392"/>
        <end position="409"/>
    </location>
</feature>
<keyword evidence="2" id="KW-0812">Transmembrane</keyword>
<dbReference type="EMBL" id="CP017839">
    <property type="protein sequence ID" value="APA94235.1"/>
    <property type="molecule type" value="Genomic_DNA"/>
</dbReference>
<feature type="region of interest" description="Disordered" evidence="1">
    <location>
        <begin position="1"/>
        <end position="88"/>
    </location>
</feature>
<sequence length="612" mass="65186">MTEDASQLSVAELLARNGQQNGTPASGGGRRRRSGRGISVAELTGDIPVVPRAGSSSHAAPDDEAAAPAPEHTPIESDYSNFSNFSNNSDYSNFSEYADLYAAASSGRPETPSYSMPDSEPAYSPVSGPISYYDPLAPALQPPSLPEPSGQDWSAGLNWPPTENPLQPDGRATGGGRRRKPDPLDSEVSLDRLQGTETPAPPREGGRRRRYDPDDENTDEVRPFRGEAAPRPPLEEPARTQFNPAARAPFEDRTRFDPAAPAWPPAPGPEPLPRNPRPDRPGYDADLPGFDANRPGFDGNRSGFEPTQAAPAAPPMSRSARRHAEAQRQSAPPAERRGGVDHGAANGLPAWSARRRPGPEPAPGAPVAGPGAPVAGPGAPERVDQAAVPTAAWSSSLADDDQQLLSGQSVAGDLLRDAHDRDVERADRNSRNNGNRRGGGFRGRTAVAPEPDPADHLTDFYEPLDDDYDDYDDEPETSMAGRLSAFTQKAGALGRKAAGGSRAKRTAGAESAAARSRAKGRSDEDEHRRQWLMIAGQSVGAAVAGMLLFKGFERMWEMLPWVALTLAMIVILGLVALVRVLRRTDDIFSTVIAVVVGVFVTLGPLAFLLSTN</sequence>
<feature type="compositionally biased region" description="Basic and acidic residues" evidence="1">
    <location>
        <begin position="414"/>
        <end position="430"/>
    </location>
</feature>
<feature type="region of interest" description="Disordered" evidence="1">
    <location>
        <begin position="494"/>
        <end position="525"/>
    </location>
</feature>